<dbReference type="InterPro" id="IPR012496">
    <property type="entry name" value="TMC_dom"/>
</dbReference>
<evidence type="ECO:0000313" key="8">
    <source>
        <dbReference type="EMBL" id="KAF7473606.1"/>
    </source>
</evidence>
<keyword evidence="4 6" id="KW-1133">Transmembrane helix</keyword>
<dbReference type="GO" id="GO:0008381">
    <property type="term" value="F:mechanosensitive monoatomic ion channel activity"/>
    <property type="evidence" value="ECO:0007669"/>
    <property type="project" value="TreeGrafter"/>
</dbReference>
<feature type="transmembrane region" description="Helical" evidence="6">
    <location>
        <begin position="199"/>
        <end position="221"/>
    </location>
</feature>
<evidence type="ECO:0000313" key="10">
    <source>
        <dbReference type="Proteomes" id="UP000335636"/>
    </source>
</evidence>
<proteinExistence type="inferred from homology"/>
<dbReference type="EMBL" id="CABDUW010000015">
    <property type="protein sequence ID" value="VTJ52223.1"/>
    <property type="molecule type" value="Genomic_DNA"/>
</dbReference>
<accession>A0A5E4A4L7</accession>
<organism evidence="9 10">
    <name type="scientific">Marmota monax</name>
    <name type="common">Woodchuck</name>
    <dbReference type="NCBI Taxonomy" id="9995"/>
    <lineage>
        <taxon>Eukaryota</taxon>
        <taxon>Metazoa</taxon>
        <taxon>Chordata</taxon>
        <taxon>Craniata</taxon>
        <taxon>Vertebrata</taxon>
        <taxon>Euteleostomi</taxon>
        <taxon>Mammalia</taxon>
        <taxon>Eutheria</taxon>
        <taxon>Euarchontoglires</taxon>
        <taxon>Glires</taxon>
        <taxon>Rodentia</taxon>
        <taxon>Sciuromorpha</taxon>
        <taxon>Sciuridae</taxon>
        <taxon>Xerinae</taxon>
        <taxon>Marmotini</taxon>
        <taxon>Marmota</taxon>
    </lineage>
</organism>
<dbReference type="GO" id="GO:0005886">
    <property type="term" value="C:plasma membrane"/>
    <property type="evidence" value="ECO:0007669"/>
    <property type="project" value="InterPro"/>
</dbReference>
<evidence type="ECO:0000313" key="9">
    <source>
        <dbReference type="EMBL" id="VTJ52223.1"/>
    </source>
</evidence>
<keyword evidence="10" id="KW-1185">Reference proteome</keyword>
<dbReference type="GO" id="GO:0050910">
    <property type="term" value="P:detection of mechanical stimulus involved in sensory perception of sound"/>
    <property type="evidence" value="ECO:0007669"/>
    <property type="project" value="TreeGrafter"/>
</dbReference>
<dbReference type="GO" id="GO:0005245">
    <property type="term" value="F:voltage-gated calcium channel activity"/>
    <property type="evidence" value="ECO:0007669"/>
    <property type="project" value="TreeGrafter"/>
</dbReference>
<dbReference type="PANTHER" id="PTHR23302">
    <property type="entry name" value="TRANSMEMBRANE CHANNEL-RELATED"/>
    <property type="match status" value="1"/>
</dbReference>
<evidence type="ECO:0000256" key="5">
    <source>
        <dbReference type="ARBA" id="ARBA00023136"/>
    </source>
</evidence>
<gene>
    <name evidence="8" type="ORF">GHT09_015848</name>
    <name evidence="9" type="ORF">MONAX_5E027790</name>
</gene>
<evidence type="ECO:0000259" key="7">
    <source>
        <dbReference type="Pfam" id="PF07810"/>
    </source>
</evidence>
<name>A0A5E4A4L7_MARMO</name>
<reference evidence="9 10" key="1">
    <citation type="submission" date="2019-04" db="EMBL/GenBank/DDBJ databases">
        <authorList>
            <person name="Alioto T."/>
            <person name="Alioto T."/>
        </authorList>
    </citation>
    <scope>NUCLEOTIDE SEQUENCE [LARGE SCALE GENOMIC DNA]</scope>
</reference>
<comment type="subcellular location">
    <subcellularLocation>
        <location evidence="1 6">Membrane</location>
        <topology evidence="1 6">Multi-pass membrane protein</topology>
    </subcellularLocation>
</comment>
<evidence type="ECO:0000256" key="3">
    <source>
        <dbReference type="ARBA" id="ARBA00022692"/>
    </source>
</evidence>
<comment type="similarity">
    <text evidence="2 6">Belongs to the TMC family.</text>
</comment>
<dbReference type="Pfam" id="PF07810">
    <property type="entry name" value="TMC"/>
    <property type="match status" value="1"/>
</dbReference>
<evidence type="ECO:0000256" key="1">
    <source>
        <dbReference type="ARBA" id="ARBA00004141"/>
    </source>
</evidence>
<feature type="transmembrane region" description="Helical" evidence="6">
    <location>
        <begin position="146"/>
        <end position="166"/>
    </location>
</feature>
<sequence length="317" mass="36037">MATNTQGSTIDGESDNFTFSFKMFTSWDYLIGNSETADNKYASITTSFKESIVDEQESNKEENIHLTRFLRVLANFLIICCLCGSGYLIYFVVKRSQEFSKMQNVSWYERNEVEIVMSLLGMFCPPLFETIAALENYHPRIGLKWQLGRIFALFLGNLYTFLLALMDDVHLKPSYAEFDISGNVLGLIFNQGMIWMGSFYAPGLVGINVLRLLTSMYFQCWAVMSSNVPHERVFKASRSNNFYMGLLLLVLFLSLLPVAYTIMSLPPSFDCGPFSGKNRMYDVLQETIENDFPTFLGKIFAFLANPGLIIPAILLML</sequence>
<protein>
    <recommendedName>
        <fullName evidence="6">Transmembrane channel-like protein</fullName>
    </recommendedName>
</protein>
<evidence type="ECO:0000256" key="2">
    <source>
        <dbReference type="ARBA" id="ARBA00006510"/>
    </source>
</evidence>
<dbReference type="GO" id="GO:0060005">
    <property type="term" value="P:vestibular reflex"/>
    <property type="evidence" value="ECO:0007669"/>
    <property type="project" value="TreeGrafter"/>
</dbReference>
<feature type="transmembrane region" description="Helical" evidence="6">
    <location>
        <begin position="242"/>
        <end position="263"/>
    </location>
</feature>
<reference evidence="8" key="2">
    <citation type="submission" date="2020-08" db="EMBL/GenBank/DDBJ databases">
        <authorList>
            <person name="Shumante A."/>
            <person name="Zimin A.V."/>
            <person name="Puiu D."/>
            <person name="Salzberg S.L."/>
        </authorList>
    </citation>
    <scope>NUCLEOTIDE SEQUENCE</scope>
    <source>
        <strain evidence="8">WC2-LM</strain>
        <tissue evidence="8">Liver</tissue>
    </source>
</reference>
<evidence type="ECO:0000256" key="6">
    <source>
        <dbReference type="RuleBase" id="RU310713"/>
    </source>
</evidence>
<dbReference type="InterPro" id="IPR038900">
    <property type="entry name" value="TMC"/>
</dbReference>
<keyword evidence="5 6" id="KW-0472">Membrane</keyword>
<feature type="transmembrane region" description="Helical" evidence="6">
    <location>
        <begin position="295"/>
        <end position="316"/>
    </location>
</feature>
<dbReference type="PANTHER" id="PTHR23302:SF17">
    <property type="entry name" value="TRANSMEMBRANE CHANNEL-LIKE PROTEIN 2"/>
    <property type="match status" value="1"/>
</dbReference>
<feature type="domain" description="TMC" evidence="7">
    <location>
        <begin position="154"/>
        <end position="237"/>
    </location>
</feature>
<dbReference type="EMBL" id="WJEC01006424">
    <property type="protein sequence ID" value="KAF7473606.1"/>
    <property type="molecule type" value="Genomic_DNA"/>
</dbReference>
<dbReference type="Proteomes" id="UP000662637">
    <property type="component" value="Unassembled WGS sequence"/>
</dbReference>
<evidence type="ECO:0000256" key="4">
    <source>
        <dbReference type="ARBA" id="ARBA00022989"/>
    </source>
</evidence>
<feature type="transmembrane region" description="Helical" evidence="6">
    <location>
        <begin position="72"/>
        <end position="93"/>
    </location>
</feature>
<keyword evidence="3 6" id="KW-0812">Transmembrane</keyword>
<feature type="transmembrane region" description="Helical" evidence="6">
    <location>
        <begin position="113"/>
        <end position="134"/>
    </location>
</feature>
<dbReference type="Proteomes" id="UP000335636">
    <property type="component" value="Unassembled WGS sequence"/>
</dbReference>
<dbReference type="AlphaFoldDB" id="A0A5E4A4L7"/>